<dbReference type="KEGG" id="jre:118344838"/>
<dbReference type="GO" id="GO:0016787">
    <property type="term" value="F:hydrolase activity"/>
    <property type="evidence" value="ECO:0007669"/>
    <property type="project" value="UniProtKB-KW"/>
</dbReference>
<protein>
    <recommendedName>
        <fullName evidence="1">ATP-dependent DNA helicase</fullName>
        <ecNumber evidence="1">5.6.2.3</ecNumber>
    </recommendedName>
</protein>
<evidence type="ECO:0000259" key="2">
    <source>
        <dbReference type="Pfam" id="PF05970"/>
    </source>
</evidence>
<dbReference type="InterPro" id="IPR049163">
    <property type="entry name" value="Pif1-like_2B_dom"/>
</dbReference>
<dbReference type="InterPro" id="IPR012340">
    <property type="entry name" value="NA-bd_OB-fold"/>
</dbReference>
<keyword evidence="5" id="KW-1185">Reference proteome</keyword>
<keyword evidence="1" id="KW-0067">ATP-binding</keyword>
<dbReference type="GeneID" id="118344838"/>
<dbReference type="GO" id="GO:0000723">
    <property type="term" value="P:telomere maintenance"/>
    <property type="evidence" value="ECO:0007669"/>
    <property type="project" value="InterPro"/>
</dbReference>
<keyword evidence="1" id="KW-0347">Helicase</keyword>
<dbReference type="InterPro" id="IPR010285">
    <property type="entry name" value="DNA_helicase_pif1-like_DEAD"/>
</dbReference>
<dbReference type="Proteomes" id="UP000235220">
    <property type="component" value="Chromosome 16"/>
</dbReference>
<gene>
    <name evidence="6" type="primary">LOC118344838</name>
</gene>
<proteinExistence type="inferred from homology"/>
<dbReference type="Gene3D" id="2.40.50.140">
    <property type="entry name" value="Nucleic acid-binding proteins"/>
    <property type="match status" value="2"/>
</dbReference>
<evidence type="ECO:0000259" key="4">
    <source>
        <dbReference type="Pfam" id="PF21530"/>
    </source>
</evidence>
<dbReference type="Pfam" id="PF14214">
    <property type="entry name" value="Helitron_like_N"/>
    <property type="match status" value="1"/>
</dbReference>
<dbReference type="InParanoid" id="A0A6P9E3S7"/>
<keyword evidence="1" id="KW-0378">Hydrolase</keyword>
<dbReference type="RefSeq" id="XP_035542159.1">
    <property type="nucleotide sequence ID" value="XM_035686266.1"/>
</dbReference>
<dbReference type="Gene3D" id="3.40.50.300">
    <property type="entry name" value="P-loop containing nucleotide triphosphate hydrolases"/>
    <property type="match status" value="1"/>
</dbReference>
<feature type="domain" description="DNA helicase Pif1-like 2B" evidence="4">
    <location>
        <begin position="1009"/>
        <end position="1054"/>
    </location>
</feature>
<reference evidence="6" key="1">
    <citation type="submission" date="2025-08" db="UniProtKB">
        <authorList>
            <consortium name="RefSeq"/>
        </authorList>
    </citation>
    <scope>IDENTIFICATION</scope>
    <source>
        <tissue evidence="6">Leaves</tissue>
    </source>
</reference>
<dbReference type="EC" id="5.6.2.3" evidence="1"/>
<dbReference type="GO" id="GO:0043139">
    <property type="term" value="F:5'-3' DNA helicase activity"/>
    <property type="evidence" value="ECO:0007669"/>
    <property type="project" value="UniProtKB-EC"/>
</dbReference>
<keyword evidence="1" id="KW-0227">DNA damage</keyword>
<comment type="cofactor">
    <cofactor evidence="1">
        <name>Mg(2+)</name>
        <dbReference type="ChEBI" id="CHEBI:18420"/>
    </cofactor>
</comment>
<name>A0A6P9E3S7_JUGRE</name>
<keyword evidence="1" id="KW-0233">DNA recombination</keyword>
<dbReference type="SUPFAM" id="SSF52540">
    <property type="entry name" value="P-loop containing nucleoside triphosphate hydrolases"/>
    <property type="match status" value="2"/>
</dbReference>
<comment type="catalytic activity">
    <reaction evidence="1">
        <text>ATP + H2O = ADP + phosphate + H(+)</text>
        <dbReference type="Rhea" id="RHEA:13065"/>
        <dbReference type="ChEBI" id="CHEBI:15377"/>
        <dbReference type="ChEBI" id="CHEBI:15378"/>
        <dbReference type="ChEBI" id="CHEBI:30616"/>
        <dbReference type="ChEBI" id="CHEBI:43474"/>
        <dbReference type="ChEBI" id="CHEBI:456216"/>
        <dbReference type="EC" id="5.6.2.3"/>
    </reaction>
</comment>
<dbReference type="Pfam" id="PF21530">
    <property type="entry name" value="Pif1_2B_dom"/>
    <property type="match status" value="1"/>
</dbReference>
<evidence type="ECO:0000313" key="5">
    <source>
        <dbReference type="Proteomes" id="UP000235220"/>
    </source>
</evidence>
<dbReference type="Pfam" id="PF05970">
    <property type="entry name" value="PIF1"/>
    <property type="match status" value="1"/>
</dbReference>
<organism evidence="5 6">
    <name type="scientific">Juglans regia</name>
    <name type="common">English walnut</name>
    <dbReference type="NCBI Taxonomy" id="51240"/>
    <lineage>
        <taxon>Eukaryota</taxon>
        <taxon>Viridiplantae</taxon>
        <taxon>Streptophyta</taxon>
        <taxon>Embryophyta</taxon>
        <taxon>Tracheophyta</taxon>
        <taxon>Spermatophyta</taxon>
        <taxon>Magnoliopsida</taxon>
        <taxon>eudicotyledons</taxon>
        <taxon>Gunneridae</taxon>
        <taxon>Pentapetalae</taxon>
        <taxon>rosids</taxon>
        <taxon>fabids</taxon>
        <taxon>Fagales</taxon>
        <taxon>Juglandaceae</taxon>
        <taxon>Juglans</taxon>
    </lineage>
</organism>
<dbReference type="InterPro" id="IPR027417">
    <property type="entry name" value="P-loop_NTPase"/>
</dbReference>
<keyword evidence="1" id="KW-0547">Nucleotide-binding</keyword>
<dbReference type="GO" id="GO:0006310">
    <property type="term" value="P:DNA recombination"/>
    <property type="evidence" value="ECO:0007669"/>
    <property type="project" value="UniProtKB-KW"/>
</dbReference>
<feature type="domain" description="DNA helicase Pif1-like DEAD-box helicase" evidence="2">
    <location>
        <begin position="712"/>
        <end position="916"/>
    </location>
</feature>
<keyword evidence="1" id="KW-0234">DNA repair</keyword>
<dbReference type="SUPFAM" id="SSF50249">
    <property type="entry name" value="Nucleic acid-binding proteins"/>
    <property type="match status" value="2"/>
</dbReference>
<accession>A0A6P9E3S7</accession>
<evidence type="ECO:0000313" key="6">
    <source>
        <dbReference type="RefSeq" id="XP_035542159.1"/>
    </source>
</evidence>
<dbReference type="GO" id="GO:0005524">
    <property type="term" value="F:ATP binding"/>
    <property type="evidence" value="ECO:0007669"/>
    <property type="project" value="UniProtKB-KW"/>
</dbReference>
<dbReference type="PANTHER" id="PTHR10492:SF94">
    <property type="entry name" value="ATP-DEPENDENT DNA HELICASE"/>
    <property type="match status" value="1"/>
</dbReference>
<comment type="similarity">
    <text evidence="1">Belongs to the helicase family.</text>
</comment>
<evidence type="ECO:0000256" key="1">
    <source>
        <dbReference type="RuleBase" id="RU363044"/>
    </source>
</evidence>
<dbReference type="PANTHER" id="PTHR10492">
    <property type="match status" value="1"/>
</dbReference>
<feature type="domain" description="Helitron helicase-like" evidence="3">
    <location>
        <begin position="88"/>
        <end position="269"/>
    </location>
</feature>
<dbReference type="OrthoDB" id="272985at2759"/>
<dbReference type="GO" id="GO:0006281">
    <property type="term" value="P:DNA repair"/>
    <property type="evidence" value="ECO:0007669"/>
    <property type="project" value="UniProtKB-KW"/>
</dbReference>
<evidence type="ECO:0000259" key="3">
    <source>
        <dbReference type="Pfam" id="PF14214"/>
    </source>
</evidence>
<sequence length="1380" mass="157691">MDILHVNPYSTFFRILGDLPNLENHKIHIRSDVGLDQRVFNAPSASQVAVIWIEDDDSEQLRGRNIVVFNHAVLKKIRKEPVVSCREYYCYKLQIRKNIRSILLFSGRLLQQFVVDMYVKIETSRLDYFRNKQQEIRSEVYQGIVDSISIGQNNASKVGKRIILPSSFIGGPRDMRKRYMEAMALVQRFGKPDIFLTMTCNPSWKEILDELEPQEEAQNRPDLIARIFRAKLEELKDELFKREVFGKVSAYVYVIEHQKRGLPHAHFLIILQRDWKIYAPESFDEIVSAEVPDKDRNSHLHKTVIKHMMHGPCGVLNPINVCMKKNGSCKNHYPKSFASNTIVGIDCFPQYKRRDNGITVKVRGKDLDNRWVVPHNPYLLAKFDCHMNVEICSTIKAVKYLYKYIYKGHDRVAFNLIPGQNIQEIDEIQQFQSARWIAPPEAMWRIYGFTLNEMYPSVYSLHLHLEDQHLVAFHAHDDLNNVLRSNFSAKSMLTEFFSTNQADENARKLLYKEFPEVFVWSQQHKIWTPRKKKTVIGRIVTASPFEGERYYLRILLNHIRGPLSFDHIKTIGNVTAPTFREAATLHGLLERDTSLQDCMQEASLYQIPNSLRRLFATILVYCNPTNPRELWECFEQDMSSDFQTNDATSADIKTKVLRSISSTLESMGKDINRFHLIDQDVSLDQNEIQFREINDEFAVLIPEEDLMASMTLNPEQHHAYESILQKVLLNESAAFFIDGPGGTGKTFLYKALLATVRSKNFIALATASSGVAASILPGGRTAHSRFKIPLDLDKNSTCSVSKQGALAKLLRLARLIIWDEAPMSRKECMQALDKMLRDITDSRLPFGGKVIVFGGDFRQVLPVIRKGTRQEEVDASLASSYLWSTLTKIRLSENMRARFDPNFSNYLLQVGNGTTPITIENKTEIPKEMLIPYKNDVESLDNLIDAVFQDIGSYSENLSEMTNRAILTPKNNSVDEINAMLIQRFPGEVTQYYSFDETIDTSEQGIMEDFLNTLTPNGLPPHELLLKKNCPIMLLRNVNPSEGLCNGTRLICHNFERNIIDAEIAVGHHTGKRVFIPRIPFLPNADDKSAFNMRTVHTSIKNITPTTRNWSIKMIVSDKSPKRTAQHSPTKYQNLTLIDPEGNRLQATIFGKDIDLRNDTLHIFRSYYISNAYVKPLDARHKIEAHEYQWILNSRTIIEDIPNDEEELQPPEYNIIPFTDLHDYKNTGSEIAIMAVAIHMKPPREITSIHGPTKIQEIYVIDQSLMPIWLTMWGRFVDGECQTISHIIEAKPTLLATRLKVGSYNGLSLSSQPTSVFTLNPVIPGATPLCQCCRAYIDIDDGNGRLGAVIFGEIAEEALGCTAIELMEHTGEVTNFSLNN</sequence>
<dbReference type="InterPro" id="IPR025476">
    <property type="entry name" value="Helitron_helicase-like"/>
</dbReference>